<dbReference type="RefSeq" id="WP_087018228.1">
    <property type="nucleotide sequence ID" value="NZ_CP178353.1"/>
</dbReference>
<evidence type="ECO:0000313" key="11">
    <source>
        <dbReference type="EMBL" id="OUM20875.1"/>
    </source>
</evidence>
<reference evidence="11 12" key="1">
    <citation type="submission" date="2017-05" db="EMBL/GenBank/DDBJ databases">
        <title>Butyricicoccus porcorum sp. nov. a butyrate-producing bacterium from the swine intestinal tract.</title>
        <authorList>
            <person name="Trachsel J."/>
            <person name="Humphrey S."/>
            <person name="Allen H.K."/>
        </authorList>
    </citation>
    <scope>NUCLEOTIDE SEQUENCE [LARGE SCALE GENOMIC DNA]</scope>
    <source>
        <strain evidence="11">BB10</strain>
    </source>
</reference>
<evidence type="ECO:0000256" key="2">
    <source>
        <dbReference type="ARBA" id="ARBA00022741"/>
    </source>
</evidence>
<dbReference type="InterPro" id="IPR013822">
    <property type="entry name" value="Signal_recog_particl_SRP54_hlx"/>
</dbReference>
<dbReference type="SMART" id="SM00963">
    <property type="entry name" value="SRP54_N"/>
    <property type="match status" value="1"/>
</dbReference>
<dbReference type="SMART" id="SM00962">
    <property type="entry name" value="SRP54"/>
    <property type="match status" value="1"/>
</dbReference>
<dbReference type="GO" id="GO:0005525">
    <property type="term" value="F:GTP binding"/>
    <property type="evidence" value="ECO:0007669"/>
    <property type="project" value="UniProtKB-UniRule"/>
</dbReference>
<evidence type="ECO:0000256" key="1">
    <source>
        <dbReference type="ARBA" id="ARBA00005450"/>
    </source>
</evidence>
<dbReference type="GO" id="GO:0008312">
    <property type="term" value="F:7S RNA binding"/>
    <property type="evidence" value="ECO:0007669"/>
    <property type="project" value="InterPro"/>
</dbReference>
<name>A0A252F530_9FIRM</name>
<keyword evidence="5 9" id="KW-0342">GTP-binding</keyword>
<evidence type="ECO:0000256" key="9">
    <source>
        <dbReference type="HAMAP-Rule" id="MF_00306"/>
    </source>
</evidence>
<dbReference type="Pfam" id="PF02978">
    <property type="entry name" value="SRP_SPB"/>
    <property type="match status" value="1"/>
</dbReference>
<keyword evidence="3 9" id="KW-0378">Hydrolase</keyword>
<dbReference type="InterPro" id="IPR042101">
    <property type="entry name" value="SRP54_N_sf"/>
</dbReference>
<dbReference type="FunFam" id="3.40.50.300:FF:000022">
    <property type="entry name" value="Signal recognition particle 54 kDa subunit"/>
    <property type="match status" value="1"/>
</dbReference>
<evidence type="ECO:0000313" key="12">
    <source>
        <dbReference type="Proteomes" id="UP000194903"/>
    </source>
</evidence>
<dbReference type="InterPro" id="IPR004780">
    <property type="entry name" value="SRP"/>
</dbReference>
<dbReference type="PANTHER" id="PTHR11564">
    <property type="entry name" value="SIGNAL RECOGNITION PARTICLE 54K PROTEIN SRP54"/>
    <property type="match status" value="1"/>
</dbReference>
<comment type="domain">
    <text evidence="9">Composed of three domains: the N-terminal N domain, which is responsible for interactions with the ribosome, the central G domain, which binds GTP, and the C-terminal M domain, which binds the RNA and the signal sequence of the RNC.</text>
</comment>
<dbReference type="InterPro" id="IPR000897">
    <property type="entry name" value="SRP54_GTPase_dom"/>
</dbReference>
<comment type="subunit">
    <text evidence="9">Part of the signal recognition particle protein translocation system, which is composed of SRP and FtsY.</text>
</comment>
<dbReference type="AlphaFoldDB" id="A0A252F530"/>
<protein>
    <recommendedName>
        <fullName evidence="9">Signal recognition particle protein</fullName>
        <ecNumber evidence="9">3.6.5.4</ecNumber>
    </recommendedName>
    <alternativeName>
        <fullName evidence="9">Fifty-four homolog</fullName>
    </alternativeName>
</protein>
<evidence type="ECO:0000256" key="3">
    <source>
        <dbReference type="ARBA" id="ARBA00022801"/>
    </source>
</evidence>
<feature type="binding site" evidence="9">
    <location>
        <begin position="248"/>
        <end position="251"/>
    </location>
    <ligand>
        <name>GTP</name>
        <dbReference type="ChEBI" id="CHEBI:37565"/>
    </ligand>
</feature>
<dbReference type="Gene3D" id="1.20.120.140">
    <property type="entry name" value="Signal recognition particle SRP54, nucleotide-binding domain"/>
    <property type="match status" value="1"/>
</dbReference>
<dbReference type="CDD" id="cd18539">
    <property type="entry name" value="SRP_G"/>
    <property type="match status" value="1"/>
</dbReference>
<feature type="binding site" evidence="9">
    <location>
        <begin position="190"/>
        <end position="194"/>
    </location>
    <ligand>
        <name>GTP</name>
        <dbReference type="ChEBI" id="CHEBI:37565"/>
    </ligand>
</feature>
<dbReference type="InterPro" id="IPR036891">
    <property type="entry name" value="Signal_recog_part_SRP54_M_sf"/>
</dbReference>
<dbReference type="EC" id="3.6.5.4" evidence="9"/>
<dbReference type="Pfam" id="PF02881">
    <property type="entry name" value="SRP54_N"/>
    <property type="match status" value="1"/>
</dbReference>
<dbReference type="InterPro" id="IPR027417">
    <property type="entry name" value="P-loop_NTPase"/>
</dbReference>
<dbReference type="NCBIfam" id="TIGR00959">
    <property type="entry name" value="ffh"/>
    <property type="match status" value="1"/>
</dbReference>
<feature type="domain" description="SRP54-type proteins GTP-binding" evidence="10">
    <location>
        <begin position="269"/>
        <end position="282"/>
    </location>
</feature>
<dbReference type="OrthoDB" id="9804720at2"/>
<sequence>MAFEGLSEKITSAFKKLKSRGRLSEADVKSAMREIKLALLEADVNFKVVKDFTKTVTERATGAEILESLSPAQQVIKIVNEELTKLMGGSNAKINISPNPPTVVMMVGLQGAGKTTNGAKLAGLFKKQQQKRPLLVACDVYRPAAIDQLKVVGEKLDIPVFEMGQGDPVEIAKAGVDYAKKNAYDMVFLDTAGRLHIDEALMDELKNIKAEVQPSEIMLVVDAMTGQDAVNVATAFDDALGIDGILMAKMDGDARGGAALSTKAVTGKPIKFIGTGEKLADIEPFHPDRMASRILGMGDMLTLIEKAQENYDAKKAAELEKKMRANRLTLTDFADQLAQFKDPEAMQNMLSMIPGMDSKALSGAQVDEKAVAHVEAIISSMTLKERENPSIINFSRKKRIAAGCGLKIEDVNRLLKQFEMMQKMTKQLNGMTKRGKKRGGMNFPGIGNLGKRGGGFRFPF</sequence>
<keyword evidence="2 9" id="KW-0547">Nucleotide-binding</keyword>
<dbReference type="InterPro" id="IPR004125">
    <property type="entry name" value="Signal_recog_particle_SRP54_M"/>
</dbReference>
<comment type="catalytic activity">
    <reaction evidence="8 9">
        <text>GTP + H2O = GDP + phosphate + H(+)</text>
        <dbReference type="Rhea" id="RHEA:19669"/>
        <dbReference type="ChEBI" id="CHEBI:15377"/>
        <dbReference type="ChEBI" id="CHEBI:15378"/>
        <dbReference type="ChEBI" id="CHEBI:37565"/>
        <dbReference type="ChEBI" id="CHEBI:43474"/>
        <dbReference type="ChEBI" id="CHEBI:58189"/>
        <dbReference type="EC" id="3.6.5.4"/>
    </reaction>
</comment>
<dbReference type="PANTHER" id="PTHR11564:SF5">
    <property type="entry name" value="SIGNAL RECOGNITION PARTICLE SUBUNIT SRP54"/>
    <property type="match status" value="1"/>
</dbReference>
<keyword evidence="6 9" id="KW-0733">Signal recognition particle</keyword>
<dbReference type="EMBL" id="NHOC01000004">
    <property type="protein sequence ID" value="OUM20875.1"/>
    <property type="molecule type" value="Genomic_DNA"/>
</dbReference>
<dbReference type="PROSITE" id="PS00300">
    <property type="entry name" value="SRP54"/>
    <property type="match status" value="1"/>
</dbReference>
<keyword evidence="4 9" id="KW-0694">RNA-binding</keyword>
<comment type="caution">
    <text evidence="11">The sequence shown here is derived from an EMBL/GenBank/DDBJ whole genome shotgun (WGS) entry which is preliminary data.</text>
</comment>
<dbReference type="Pfam" id="PF00448">
    <property type="entry name" value="SRP54"/>
    <property type="match status" value="1"/>
</dbReference>
<evidence type="ECO:0000259" key="10">
    <source>
        <dbReference type="PROSITE" id="PS00300"/>
    </source>
</evidence>
<dbReference type="SUPFAM" id="SSF47446">
    <property type="entry name" value="Signal peptide-binding domain"/>
    <property type="match status" value="1"/>
</dbReference>
<keyword evidence="9" id="KW-0963">Cytoplasm</keyword>
<dbReference type="Proteomes" id="UP000194903">
    <property type="component" value="Unassembled WGS sequence"/>
</dbReference>
<keyword evidence="7 9" id="KW-0687">Ribonucleoprotein</keyword>
<dbReference type="InterPro" id="IPR022941">
    <property type="entry name" value="SRP54"/>
</dbReference>
<dbReference type="Gene3D" id="3.40.50.300">
    <property type="entry name" value="P-loop containing nucleotide triphosphate hydrolases"/>
    <property type="match status" value="1"/>
</dbReference>
<dbReference type="SUPFAM" id="SSF52540">
    <property type="entry name" value="P-loop containing nucleoside triphosphate hydrolases"/>
    <property type="match status" value="1"/>
</dbReference>
<evidence type="ECO:0000256" key="6">
    <source>
        <dbReference type="ARBA" id="ARBA00023135"/>
    </source>
</evidence>
<organism evidence="11 12">
    <name type="scientific">Butyricicoccus porcorum</name>
    <dbReference type="NCBI Taxonomy" id="1945634"/>
    <lineage>
        <taxon>Bacteria</taxon>
        <taxon>Bacillati</taxon>
        <taxon>Bacillota</taxon>
        <taxon>Clostridia</taxon>
        <taxon>Eubacteriales</taxon>
        <taxon>Butyricicoccaceae</taxon>
        <taxon>Butyricicoccus</taxon>
    </lineage>
</organism>
<dbReference type="Gene3D" id="1.10.260.30">
    <property type="entry name" value="Signal recognition particle, SRP54 subunit, M-domain"/>
    <property type="match status" value="1"/>
</dbReference>
<evidence type="ECO:0000256" key="7">
    <source>
        <dbReference type="ARBA" id="ARBA00023274"/>
    </source>
</evidence>
<proteinExistence type="inferred from homology"/>
<dbReference type="SMART" id="SM00382">
    <property type="entry name" value="AAA"/>
    <property type="match status" value="1"/>
</dbReference>
<dbReference type="GO" id="GO:0048500">
    <property type="term" value="C:signal recognition particle"/>
    <property type="evidence" value="ECO:0007669"/>
    <property type="project" value="UniProtKB-UniRule"/>
</dbReference>
<comment type="subcellular location">
    <subcellularLocation>
        <location evidence="9">Cytoplasm</location>
    </subcellularLocation>
    <text evidence="9">The SRP-RNC complex is targeted to the cytoplasmic membrane.</text>
</comment>
<dbReference type="GO" id="GO:0006614">
    <property type="term" value="P:SRP-dependent cotranslational protein targeting to membrane"/>
    <property type="evidence" value="ECO:0007669"/>
    <property type="project" value="InterPro"/>
</dbReference>
<dbReference type="HAMAP" id="MF_00306">
    <property type="entry name" value="SRP54"/>
    <property type="match status" value="1"/>
</dbReference>
<gene>
    <name evidence="9" type="primary">ffh</name>
    <name evidence="11" type="ORF">CBW42_04600</name>
</gene>
<feature type="binding site" evidence="9">
    <location>
        <begin position="108"/>
        <end position="115"/>
    </location>
    <ligand>
        <name>GTP</name>
        <dbReference type="ChEBI" id="CHEBI:37565"/>
    </ligand>
</feature>
<keyword evidence="12" id="KW-1185">Reference proteome</keyword>
<dbReference type="InterPro" id="IPR003593">
    <property type="entry name" value="AAA+_ATPase"/>
</dbReference>
<comment type="similarity">
    <text evidence="1 9">Belongs to the GTP-binding SRP family. SRP54 subfamily.</text>
</comment>
<comment type="function">
    <text evidence="9">Involved in targeting and insertion of nascent membrane proteins into the cytoplasmic membrane. Binds to the hydrophobic signal sequence of the ribosome-nascent chain (RNC) as it emerges from the ribosomes. The SRP-RNC complex is then targeted to the cytoplasmic membrane where it interacts with the SRP receptor FtsY.</text>
</comment>
<accession>A0A252F530</accession>
<evidence type="ECO:0000256" key="5">
    <source>
        <dbReference type="ARBA" id="ARBA00023134"/>
    </source>
</evidence>
<evidence type="ECO:0000256" key="4">
    <source>
        <dbReference type="ARBA" id="ARBA00022884"/>
    </source>
</evidence>
<evidence type="ECO:0000256" key="8">
    <source>
        <dbReference type="ARBA" id="ARBA00048027"/>
    </source>
</evidence>
<dbReference type="GO" id="GO:0003924">
    <property type="term" value="F:GTPase activity"/>
    <property type="evidence" value="ECO:0007669"/>
    <property type="project" value="UniProtKB-UniRule"/>
</dbReference>